<evidence type="ECO:0000313" key="3">
    <source>
        <dbReference type="Proteomes" id="UP000600363"/>
    </source>
</evidence>
<dbReference type="InterPro" id="IPR013216">
    <property type="entry name" value="Methyltransf_11"/>
</dbReference>
<reference evidence="2" key="1">
    <citation type="journal article" date="2020" name="bioRxiv">
        <title>A rank-normalized archaeal taxonomy based on genome phylogeny resolves widespread incomplete and uneven classifications.</title>
        <authorList>
            <person name="Rinke C."/>
            <person name="Chuvochina M."/>
            <person name="Mussig A.J."/>
            <person name="Chaumeil P.-A."/>
            <person name="Waite D.W."/>
            <person name="Whitman W.B."/>
            <person name="Parks D.H."/>
            <person name="Hugenholtz P."/>
        </authorList>
    </citation>
    <scope>NUCLEOTIDE SEQUENCE</scope>
    <source>
        <strain evidence="2">UBA12518</strain>
    </source>
</reference>
<dbReference type="AlphaFoldDB" id="A0A832RW35"/>
<feature type="domain" description="Methyltransferase type 11" evidence="1">
    <location>
        <begin position="54"/>
        <end position="88"/>
    </location>
</feature>
<gene>
    <name evidence="2" type="ORF">HA299_01765</name>
</gene>
<evidence type="ECO:0000313" key="2">
    <source>
        <dbReference type="EMBL" id="HIH69338.1"/>
    </source>
</evidence>
<dbReference type="CDD" id="cd02440">
    <property type="entry name" value="AdoMet_MTases"/>
    <property type="match status" value="1"/>
</dbReference>
<dbReference type="Proteomes" id="UP000600363">
    <property type="component" value="Unassembled WGS sequence"/>
</dbReference>
<dbReference type="EMBL" id="DUIH01000009">
    <property type="protein sequence ID" value="HIH69338.1"/>
    <property type="molecule type" value="Genomic_DNA"/>
</dbReference>
<name>A0A832RW35_9EURY</name>
<dbReference type="GO" id="GO:0008757">
    <property type="term" value="F:S-adenosylmethionine-dependent methyltransferase activity"/>
    <property type="evidence" value="ECO:0007669"/>
    <property type="project" value="InterPro"/>
</dbReference>
<dbReference type="InterPro" id="IPR029063">
    <property type="entry name" value="SAM-dependent_MTases_sf"/>
</dbReference>
<accession>A0A832RW35</accession>
<keyword evidence="2" id="KW-0489">Methyltransferase</keyword>
<protein>
    <submittedName>
        <fullName evidence="2">Class I SAM-dependent methyltransferase</fullName>
    </submittedName>
</protein>
<dbReference type="Gene3D" id="3.40.50.150">
    <property type="entry name" value="Vaccinia Virus protein VP39"/>
    <property type="match status" value="1"/>
</dbReference>
<dbReference type="RefSeq" id="WP_052353200.1">
    <property type="nucleotide sequence ID" value="NZ_DUIH01000009.1"/>
</dbReference>
<organism evidence="2 3">
    <name type="scientific">Methermicoccus shengliensis</name>
    <dbReference type="NCBI Taxonomy" id="660064"/>
    <lineage>
        <taxon>Archaea</taxon>
        <taxon>Methanobacteriati</taxon>
        <taxon>Methanobacteriota</taxon>
        <taxon>Stenosarchaea group</taxon>
        <taxon>Methanomicrobia</taxon>
        <taxon>Methanosarcinales</taxon>
        <taxon>Methermicoccaceae</taxon>
        <taxon>Methermicoccus</taxon>
    </lineage>
</organism>
<proteinExistence type="predicted"/>
<keyword evidence="2" id="KW-0808">Transferase</keyword>
<evidence type="ECO:0000259" key="1">
    <source>
        <dbReference type="Pfam" id="PF08241"/>
    </source>
</evidence>
<dbReference type="Pfam" id="PF08241">
    <property type="entry name" value="Methyltransf_11"/>
    <property type="match status" value="1"/>
</dbReference>
<sequence>MGGLKATKELIELCHVDKNSYVLDVGCGVGITACYMAKRYGCKVNRIWRDDRIVPFEDNIFDAVISESVNAFTGNKQKAIGEYKRVVK</sequence>
<dbReference type="GO" id="GO:0032259">
    <property type="term" value="P:methylation"/>
    <property type="evidence" value="ECO:0007669"/>
    <property type="project" value="UniProtKB-KW"/>
</dbReference>
<comment type="caution">
    <text evidence="2">The sequence shown here is derived from an EMBL/GenBank/DDBJ whole genome shotgun (WGS) entry which is preliminary data.</text>
</comment>
<dbReference type="SUPFAM" id="SSF53335">
    <property type="entry name" value="S-adenosyl-L-methionine-dependent methyltransferases"/>
    <property type="match status" value="1"/>
</dbReference>